<evidence type="ECO:0000256" key="1">
    <source>
        <dbReference type="ARBA" id="ARBA00022500"/>
    </source>
</evidence>
<sequence length="464" mass="51648">MRAVVKDGIGVFHPQGFLDGTSSVSFLSIEDIEATIHLNADMILVSLKKVIFFNRNGLDSFIKLFQKVRAANHIVVGFCDYDTKKYKTIMKFYDGELTFSLFKTKDIATLFAASFKDQSKNILIYSEDKSQRAAIAIELHDNGHNPIVAQTKAEFDEKAKAENAYDIIIDDTFLGEMGQQVATRVTGNAIIYTVSSFLDAEIGNTFNISYHNNSLNVGFRLFIFDAYKVVSMNIHALNFFSKLASSAAEYNATICFVGMTFEKTPLTFKETLEDAGIMFFDQMDDILGDKELLKELGASSAAAVKNKRMLNKKIVTEIPNFIDATVATIEMMTNAKALKKAVKIDKIEIEDKTNKIASSIGFYGDIDGMVILVFPEGIAKKACELLIGEETEDKELILDTLAELVNIVGGKVKTLLGDEKISVDITLPRTYPNVESLLEIANEKKGVQVDLNFNNDNFLFFLTR</sequence>
<feature type="domain" description="Chemotaxis phosphatase CheX-like" evidence="2">
    <location>
        <begin position="357"/>
        <end position="449"/>
    </location>
</feature>
<dbReference type="CDD" id="cd17906">
    <property type="entry name" value="CheX"/>
    <property type="match status" value="1"/>
</dbReference>
<reference evidence="3" key="1">
    <citation type="submission" date="2016-10" db="EMBL/GenBank/DDBJ databases">
        <authorList>
            <person name="de Groot N.N."/>
        </authorList>
    </citation>
    <scope>NUCLEOTIDE SEQUENCE</scope>
</reference>
<dbReference type="Pfam" id="PF13690">
    <property type="entry name" value="CheX"/>
    <property type="match status" value="1"/>
</dbReference>
<gene>
    <name evidence="3" type="ORF">MNB_SM-6-128</name>
</gene>
<dbReference type="InterPro" id="IPR028976">
    <property type="entry name" value="CheC-like_sf"/>
</dbReference>
<keyword evidence="1" id="KW-0145">Chemotaxis</keyword>
<dbReference type="Gene3D" id="3.40.1550.10">
    <property type="entry name" value="CheC-like"/>
    <property type="match status" value="1"/>
</dbReference>
<name>A0A1W1BRT2_9ZZZZ</name>
<dbReference type="InterPro" id="IPR038756">
    <property type="entry name" value="CheX-like"/>
</dbReference>
<organism evidence="3">
    <name type="scientific">hydrothermal vent metagenome</name>
    <dbReference type="NCBI Taxonomy" id="652676"/>
    <lineage>
        <taxon>unclassified sequences</taxon>
        <taxon>metagenomes</taxon>
        <taxon>ecological metagenomes</taxon>
    </lineage>
</organism>
<protein>
    <recommendedName>
        <fullName evidence="2">Chemotaxis phosphatase CheX-like domain-containing protein</fullName>
    </recommendedName>
</protein>
<dbReference type="SUPFAM" id="SSF103039">
    <property type="entry name" value="CheC-like"/>
    <property type="match status" value="1"/>
</dbReference>
<evidence type="ECO:0000313" key="3">
    <source>
        <dbReference type="EMBL" id="SFV56161.1"/>
    </source>
</evidence>
<dbReference type="EMBL" id="FPHK01000020">
    <property type="protein sequence ID" value="SFV56161.1"/>
    <property type="molecule type" value="Genomic_DNA"/>
</dbReference>
<dbReference type="PANTHER" id="PTHR39452:SF1">
    <property type="entry name" value="CHEY-P PHOSPHATASE CHEX"/>
    <property type="match status" value="1"/>
</dbReference>
<proteinExistence type="predicted"/>
<accession>A0A1W1BRT2</accession>
<evidence type="ECO:0000259" key="2">
    <source>
        <dbReference type="Pfam" id="PF13690"/>
    </source>
</evidence>
<dbReference type="AlphaFoldDB" id="A0A1W1BRT2"/>
<dbReference type="GO" id="GO:0006935">
    <property type="term" value="P:chemotaxis"/>
    <property type="evidence" value="ECO:0007669"/>
    <property type="project" value="UniProtKB-KW"/>
</dbReference>
<dbReference type="InterPro" id="IPR028051">
    <property type="entry name" value="CheX-like_dom"/>
</dbReference>
<dbReference type="PANTHER" id="PTHR39452">
    <property type="entry name" value="CHEY-P PHOSPHATASE CHEX"/>
    <property type="match status" value="1"/>
</dbReference>